<proteinExistence type="predicted"/>
<organism evidence="2 3">
    <name type="scientific">Halomarina salina</name>
    <dbReference type="NCBI Taxonomy" id="1872699"/>
    <lineage>
        <taxon>Archaea</taxon>
        <taxon>Methanobacteriati</taxon>
        <taxon>Methanobacteriota</taxon>
        <taxon>Stenosarchaea group</taxon>
        <taxon>Halobacteria</taxon>
        <taxon>Halobacteriales</taxon>
        <taxon>Natronomonadaceae</taxon>
        <taxon>Halomarina</taxon>
    </lineage>
</organism>
<dbReference type="SMART" id="SM00849">
    <property type="entry name" value="Lactamase_B"/>
    <property type="match status" value="1"/>
</dbReference>
<dbReference type="InterPro" id="IPR036866">
    <property type="entry name" value="RibonucZ/Hydroxyglut_hydro"/>
</dbReference>
<reference evidence="2 3" key="1">
    <citation type="journal article" date="2019" name="Int. J. Syst. Evol. Microbiol.">
        <title>The Global Catalogue of Microorganisms (GCM) 10K type strain sequencing project: providing services to taxonomists for standard genome sequencing and annotation.</title>
        <authorList>
            <consortium name="The Broad Institute Genomics Platform"/>
            <consortium name="The Broad Institute Genome Sequencing Center for Infectious Disease"/>
            <person name="Wu L."/>
            <person name="Ma J."/>
        </authorList>
    </citation>
    <scope>NUCLEOTIDE SEQUENCE [LARGE SCALE GENOMIC DNA]</scope>
    <source>
        <strain evidence="2 3">CGMCC 1.12543</strain>
    </source>
</reference>
<dbReference type="Proteomes" id="UP001596099">
    <property type="component" value="Unassembled WGS sequence"/>
</dbReference>
<dbReference type="Pfam" id="PF00753">
    <property type="entry name" value="Lactamase_B"/>
    <property type="match status" value="1"/>
</dbReference>
<dbReference type="SUPFAM" id="SSF56281">
    <property type="entry name" value="Metallo-hydrolase/oxidoreductase"/>
    <property type="match status" value="1"/>
</dbReference>
<dbReference type="PANTHER" id="PTHR42951">
    <property type="entry name" value="METALLO-BETA-LACTAMASE DOMAIN-CONTAINING"/>
    <property type="match status" value="1"/>
</dbReference>
<dbReference type="InterPro" id="IPR001279">
    <property type="entry name" value="Metallo-B-lactamas"/>
</dbReference>
<keyword evidence="3" id="KW-1185">Reference proteome</keyword>
<dbReference type="InterPro" id="IPR050855">
    <property type="entry name" value="NDM-1-like"/>
</dbReference>
<protein>
    <submittedName>
        <fullName evidence="2">MBL fold metallo-hydrolase</fullName>
    </submittedName>
</protein>
<comment type="caution">
    <text evidence="2">The sequence shown here is derived from an EMBL/GenBank/DDBJ whole genome shotgun (WGS) entry which is preliminary data.</text>
</comment>
<gene>
    <name evidence="2" type="ORF">ACFPYI_16720</name>
</gene>
<accession>A0ABD5RRX4</accession>
<evidence type="ECO:0000259" key="1">
    <source>
        <dbReference type="SMART" id="SM00849"/>
    </source>
</evidence>
<dbReference type="AlphaFoldDB" id="A0ABD5RRX4"/>
<dbReference type="RefSeq" id="WP_247416989.1">
    <property type="nucleotide sequence ID" value="NZ_JALLGW010000001.1"/>
</dbReference>
<name>A0ABD5RRX4_9EURY</name>
<dbReference type="EMBL" id="JBHSQH010000001">
    <property type="protein sequence ID" value="MFC5972979.1"/>
    <property type="molecule type" value="Genomic_DNA"/>
</dbReference>
<sequence>MSPTDTDVVERVTGIHDITCIERETGRIRAFLVDADTPTLFDAGLPDTTEELLAGIEATGVAPERVVVTHGHGDHVGGCDAVCEEYDCDLYLPEGSDPDVETEGEFYGEGDTFAGFEAVHAPGHVSHQHLFVNEDREVAIMADAASGADQRGLPGGYFHLPPGVYSEDLVLAEESLAKLREYEFDVGLVYHGSSVLEDASEKLDEYVALVE</sequence>
<evidence type="ECO:0000313" key="3">
    <source>
        <dbReference type="Proteomes" id="UP001596099"/>
    </source>
</evidence>
<feature type="domain" description="Metallo-beta-lactamase" evidence="1">
    <location>
        <begin position="27"/>
        <end position="193"/>
    </location>
</feature>
<evidence type="ECO:0000313" key="2">
    <source>
        <dbReference type="EMBL" id="MFC5972979.1"/>
    </source>
</evidence>
<dbReference type="Gene3D" id="3.60.15.10">
    <property type="entry name" value="Ribonuclease Z/Hydroxyacylglutathione hydrolase-like"/>
    <property type="match status" value="1"/>
</dbReference>